<dbReference type="PROSITE" id="PS51186">
    <property type="entry name" value="GNAT"/>
    <property type="match status" value="1"/>
</dbReference>
<accession>A0A1L3J8D6</accession>
<dbReference type="STRING" id="1913577.LPB144_05560"/>
<dbReference type="PANTHER" id="PTHR31435">
    <property type="entry name" value="PROTEIN NATD1"/>
    <property type="match status" value="1"/>
</dbReference>
<evidence type="ECO:0000259" key="1">
    <source>
        <dbReference type="PROSITE" id="PS51186"/>
    </source>
</evidence>
<proteinExistence type="predicted"/>
<reference evidence="3 4" key="1">
    <citation type="submission" date="2016-11" db="EMBL/GenBank/DDBJ databases">
        <title>Gramella sp. LPB0144 isolated from marine environment.</title>
        <authorList>
            <person name="Kim E."/>
            <person name="Yi H."/>
        </authorList>
    </citation>
    <scope>NUCLEOTIDE SEQUENCE [LARGE SCALE GENOMIC DNA]</scope>
    <source>
        <strain evidence="3 4">LPB0144</strain>
    </source>
</reference>
<sequence length="93" mass="10743">MRIEQQDDAKKGRFIIYEDDQKAGEITYTWARDTKFIIDHTEVNKAFSGKGLAKKLVLSAADFARKNEIKIVPLCPYAKHVFEKEKELQDLVV</sequence>
<dbReference type="Gene3D" id="3.40.630.30">
    <property type="match status" value="1"/>
</dbReference>
<gene>
    <name evidence="3" type="ORF">LPB144_05560</name>
</gene>
<dbReference type="OrthoDB" id="9793389at2"/>
<dbReference type="EMBL" id="CP018153">
    <property type="protein sequence ID" value="APG61388.1"/>
    <property type="molecule type" value="Genomic_DNA"/>
</dbReference>
<dbReference type="AlphaFoldDB" id="A0A1L3J8D6"/>
<dbReference type="GO" id="GO:0016747">
    <property type="term" value="F:acyltransferase activity, transferring groups other than amino-acyl groups"/>
    <property type="evidence" value="ECO:0007669"/>
    <property type="project" value="InterPro"/>
</dbReference>
<evidence type="ECO:0000259" key="2">
    <source>
        <dbReference type="PROSITE" id="PS51729"/>
    </source>
</evidence>
<organism evidence="3 4">
    <name type="scientific">Christiangramia salexigens</name>
    <dbReference type="NCBI Taxonomy" id="1913577"/>
    <lineage>
        <taxon>Bacteria</taxon>
        <taxon>Pseudomonadati</taxon>
        <taxon>Bacteroidota</taxon>
        <taxon>Flavobacteriia</taxon>
        <taxon>Flavobacteriales</taxon>
        <taxon>Flavobacteriaceae</taxon>
        <taxon>Christiangramia</taxon>
    </lineage>
</organism>
<name>A0A1L3J8D6_9FLAO</name>
<dbReference type="KEGG" id="grl:LPB144_05560"/>
<dbReference type="InterPro" id="IPR045057">
    <property type="entry name" value="Gcn5-rel_NAT"/>
</dbReference>
<dbReference type="PROSITE" id="PS51729">
    <property type="entry name" value="GNAT_YJDJ"/>
    <property type="match status" value="1"/>
</dbReference>
<protein>
    <submittedName>
        <fullName evidence="3">GNAT family N-acetyltransferase</fullName>
    </submittedName>
</protein>
<dbReference type="InterPro" id="IPR000182">
    <property type="entry name" value="GNAT_dom"/>
</dbReference>
<dbReference type="Proteomes" id="UP000182510">
    <property type="component" value="Chromosome"/>
</dbReference>
<dbReference type="CDD" id="cd04301">
    <property type="entry name" value="NAT_SF"/>
    <property type="match status" value="1"/>
</dbReference>
<dbReference type="Pfam" id="PF14542">
    <property type="entry name" value="Acetyltransf_CG"/>
    <property type="match status" value="1"/>
</dbReference>
<keyword evidence="3" id="KW-0808">Transferase</keyword>
<dbReference type="PANTHER" id="PTHR31435:SF10">
    <property type="entry name" value="BSR4717 PROTEIN"/>
    <property type="match status" value="1"/>
</dbReference>
<evidence type="ECO:0000313" key="4">
    <source>
        <dbReference type="Proteomes" id="UP000182510"/>
    </source>
</evidence>
<dbReference type="SUPFAM" id="SSF55729">
    <property type="entry name" value="Acyl-CoA N-acyltransferases (Nat)"/>
    <property type="match status" value="1"/>
</dbReference>
<dbReference type="InterPro" id="IPR016181">
    <property type="entry name" value="Acyl_CoA_acyltransferase"/>
</dbReference>
<evidence type="ECO:0000313" key="3">
    <source>
        <dbReference type="EMBL" id="APG61388.1"/>
    </source>
</evidence>
<feature type="domain" description="N-acetyltransferase" evidence="1">
    <location>
        <begin position="1"/>
        <end position="93"/>
    </location>
</feature>
<dbReference type="InterPro" id="IPR031165">
    <property type="entry name" value="GNAT_YJDJ"/>
</dbReference>
<keyword evidence="4" id="KW-1185">Reference proteome</keyword>
<feature type="domain" description="N-acetyltransferase" evidence="2">
    <location>
        <begin position="6"/>
        <end position="93"/>
    </location>
</feature>